<evidence type="ECO:0000313" key="4">
    <source>
        <dbReference type="EnsemblMetazoa" id="G15069.3:cds"/>
    </source>
</evidence>
<dbReference type="SMART" id="SM00698">
    <property type="entry name" value="MORN"/>
    <property type="match status" value="4"/>
</dbReference>
<evidence type="ECO:0000313" key="5">
    <source>
        <dbReference type="Proteomes" id="UP000005408"/>
    </source>
</evidence>
<evidence type="ECO:0000256" key="2">
    <source>
        <dbReference type="ARBA" id="ARBA00022737"/>
    </source>
</evidence>
<comment type="subcellular location">
    <subcellularLocation>
        <location evidence="1">Cell projection</location>
    </subcellularLocation>
</comment>
<organism evidence="4 5">
    <name type="scientific">Magallana gigas</name>
    <name type="common">Pacific oyster</name>
    <name type="synonym">Crassostrea gigas</name>
    <dbReference type="NCBI Taxonomy" id="29159"/>
    <lineage>
        <taxon>Eukaryota</taxon>
        <taxon>Metazoa</taxon>
        <taxon>Spiralia</taxon>
        <taxon>Lophotrochozoa</taxon>
        <taxon>Mollusca</taxon>
        <taxon>Bivalvia</taxon>
        <taxon>Autobranchia</taxon>
        <taxon>Pteriomorphia</taxon>
        <taxon>Ostreida</taxon>
        <taxon>Ostreoidea</taxon>
        <taxon>Ostreidae</taxon>
        <taxon>Magallana</taxon>
    </lineage>
</organism>
<evidence type="ECO:0000256" key="1">
    <source>
        <dbReference type="ARBA" id="ARBA00004316"/>
    </source>
</evidence>
<dbReference type="AlphaFoldDB" id="A0A8W8IMX1"/>
<proteinExistence type="predicted"/>
<keyword evidence="5" id="KW-1185">Reference proteome</keyword>
<dbReference type="EnsemblMetazoa" id="G15069.3">
    <property type="protein sequence ID" value="G15069.3:cds"/>
    <property type="gene ID" value="G15069"/>
</dbReference>
<evidence type="ECO:0008006" key="6">
    <source>
        <dbReference type="Google" id="ProtNLM"/>
    </source>
</evidence>
<sequence length="202" mass="23040">MKGAYRYPDGSEYTGDWMEGQRHGYGVMKFPDGSQYFGIFDNGLCQGTGVMIFNDKSRYEGEFQNGKFNGYGVFTRSDGMKYEGEFKSGQICGYGLVTFADGSHGLPRNEGYFEGNKLMKREKCQGAVQRARQALEHAKSHQRCVAELQHLFTAFFRVAPYMYDPECLLQIFAALRFVDTLWNPLVVEAQSATLRTKPHERR</sequence>
<keyword evidence="2" id="KW-0677">Repeat</keyword>
<dbReference type="InterPro" id="IPR052315">
    <property type="entry name" value="MORN4"/>
</dbReference>
<dbReference type="GO" id="GO:0048678">
    <property type="term" value="P:response to axon injury"/>
    <property type="evidence" value="ECO:0007669"/>
    <property type="project" value="TreeGrafter"/>
</dbReference>
<dbReference type="InterPro" id="IPR003409">
    <property type="entry name" value="MORN"/>
</dbReference>
<reference evidence="4" key="1">
    <citation type="submission" date="2022-08" db="UniProtKB">
        <authorList>
            <consortium name="EnsemblMetazoa"/>
        </authorList>
    </citation>
    <scope>IDENTIFICATION</scope>
    <source>
        <strain evidence="4">05x7-T-G4-1.051#20</strain>
    </source>
</reference>
<dbReference type="Pfam" id="PF02493">
    <property type="entry name" value="MORN"/>
    <property type="match status" value="4"/>
</dbReference>
<evidence type="ECO:0000256" key="3">
    <source>
        <dbReference type="ARBA" id="ARBA00023273"/>
    </source>
</evidence>
<dbReference type="Proteomes" id="UP000005408">
    <property type="component" value="Unassembled WGS sequence"/>
</dbReference>
<keyword evidence="3" id="KW-0966">Cell projection</keyword>
<name>A0A8W8IMX1_MAGGI</name>
<dbReference type="SUPFAM" id="SSF82185">
    <property type="entry name" value="Histone H3 K4-specific methyltransferase SET7/9 N-terminal domain"/>
    <property type="match status" value="1"/>
</dbReference>
<dbReference type="GO" id="GO:0042995">
    <property type="term" value="C:cell projection"/>
    <property type="evidence" value="ECO:0007669"/>
    <property type="project" value="UniProtKB-SubCell"/>
</dbReference>
<accession>A0A8W8IMX1</accession>
<dbReference type="PANTHER" id="PTHR46614:SF1">
    <property type="entry name" value="MORN REPEAT-CONTAINING PROTEIN 4"/>
    <property type="match status" value="1"/>
</dbReference>
<dbReference type="PANTHER" id="PTHR46614">
    <property type="entry name" value="MORN REPEAT-CONTAINING PROTEIN 4"/>
    <property type="match status" value="1"/>
</dbReference>
<dbReference type="Gene3D" id="2.20.110.10">
    <property type="entry name" value="Histone H3 K4-specific methyltransferase SET7/9 N-terminal domain"/>
    <property type="match status" value="2"/>
</dbReference>
<protein>
    <recommendedName>
        <fullName evidence="6">MORN repeat-containing protein 4</fullName>
    </recommendedName>
</protein>